<feature type="chain" id="PRO_5040850458" description="histidine kinase" evidence="12">
    <location>
        <begin position="23"/>
        <end position="662"/>
    </location>
</feature>
<dbReference type="CDD" id="cd13704">
    <property type="entry name" value="PBP2_HisK"/>
    <property type="match status" value="1"/>
</dbReference>
<accession>A0A9X2DPE0</accession>
<dbReference type="PROSITE" id="PS50109">
    <property type="entry name" value="HIS_KIN"/>
    <property type="match status" value="1"/>
</dbReference>
<dbReference type="EC" id="2.7.13.3" evidence="2"/>
<keyword evidence="11" id="KW-1133">Transmembrane helix</keyword>
<keyword evidence="11" id="KW-0472">Membrane</keyword>
<keyword evidence="7" id="KW-0067">ATP-binding</keyword>
<dbReference type="SUPFAM" id="SSF55874">
    <property type="entry name" value="ATPase domain of HSP90 chaperone/DNA topoisomerase II/histidine kinase"/>
    <property type="match status" value="1"/>
</dbReference>
<dbReference type="InterPro" id="IPR005467">
    <property type="entry name" value="His_kinase_dom"/>
</dbReference>
<evidence type="ECO:0000256" key="2">
    <source>
        <dbReference type="ARBA" id="ARBA00012438"/>
    </source>
</evidence>
<evidence type="ECO:0000313" key="15">
    <source>
        <dbReference type="Proteomes" id="UP001139179"/>
    </source>
</evidence>
<evidence type="ECO:0000256" key="7">
    <source>
        <dbReference type="ARBA" id="ARBA00022840"/>
    </source>
</evidence>
<dbReference type="AlphaFoldDB" id="A0A9X2DPE0"/>
<dbReference type="Proteomes" id="UP001139179">
    <property type="component" value="Unassembled WGS sequence"/>
</dbReference>
<gene>
    <name evidence="14" type="ORF">M3202_08945</name>
</gene>
<dbReference type="InterPro" id="IPR001638">
    <property type="entry name" value="Solute-binding_3/MltF_N"/>
</dbReference>
<dbReference type="RefSeq" id="WP_251223005.1">
    <property type="nucleotide sequence ID" value="NZ_JAMBOL010000006.1"/>
</dbReference>
<evidence type="ECO:0000256" key="6">
    <source>
        <dbReference type="ARBA" id="ARBA00022777"/>
    </source>
</evidence>
<organism evidence="14 15">
    <name type="scientific">Halalkalibacter oceani</name>
    <dbReference type="NCBI Taxonomy" id="1653776"/>
    <lineage>
        <taxon>Bacteria</taxon>
        <taxon>Bacillati</taxon>
        <taxon>Bacillota</taxon>
        <taxon>Bacilli</taxon>
        <taxon>Bacillales</taxon>
        <taxon>Bacillaceae</taxon>
        <taxon>Halalkalibacter</taxon>
    </lineage>
</organism>
<dbReference type="InterPro" id="IPR004358">
    <property type="entry name" value="Sig_transdc_His_kin-like_C"/>
</dbReference>
<keyword evidence="4" id="KW-0808">Transferase</keyword>
<evidence type="ECO:0000256" key="10">
    <source>
        <dbReference type="ARBA" id="ARBA00023288"/>
    </source>
</evidence>
<evidence type="ECO:0000256" key="9">
    <source>
        <dbReference type="ARBA" id="ARBA00023139"/>
    </source>
</evidence>
<sequence>MGKTSILITALLLLLMSGRVGAAEERRLVVGYDPEFPPVHFAVDGQPQGFAVDLMNEIASRMSEDILYVPVPQSEGVRQLKDNELDILLSAYFNEEHAGMMEFSDSILTTSIGLIVHRDNETIEGLAELTDAVTALQKDTLEYDFLRNIRSIQYHVASNQVTALELLLKGRANAFVGNVLTAEYVLAARGLEDDYKIVGNYLLPVDYTMAVQQENYQLLSRINEAIREMKADGTYSLIYEAWFERESELEGRLWLALQIIGGLLLVATALFLLGMRWNKQLQREVAKKTNVLQKMNVQLEQKMAEIKNSDEFQKQILNSSPRGIATINAAGLVTSFNQKAHTISGERQSVAGRHYAQIPLLNLLLEGRFADVLRPDNLILGEEAVWQKNETNTYYLRYYIYPLKNFEKQVIGLIVTFEDITEEHKLRLQLFEREKNEELSRIVAGIAHEIRNPLTSIKTFVELIPHKYNNARFQNEISAYVPQEIERMNQLIQGLIDYTKPARLNKERIDAAAVVRECLILFERTALHKGITMQCTTEGNLWIEADANQLKQVLINLIINGLDAINSGDEQEKALLQLAAFEKGPSVCIQVTDTGEGMDDYERRQALKLFYTTKAKGTGLGLAIASQYIKENNGELEINSEKGAGTTITLTFLKAMEKEAAR</sequence>
<dbReference type="SUPFAM" id="SSF55785">
    <property type="entry name" value="PYP-like sensor domain (PAS domain)"/>
    <property type="match status" value="1"/>
</dbReference>
<dbReference type="PANTHER" id="PTHR43065">
    <property type="entry name" value="SENSOR HISTIDINE KINASE"/>
    <property type="match status" value="1"/>
</dbReference>
<comment type="catalytic activity">
    <reaction evidence="1">
        <text>ATP + protein L-histidine = ADP + protein N-phospho-L-histidine.</text>
        <dbReference type="EC" id="2.7.13.3"/>
    </reaction>
</comment>
<keyword evidence="12" id="KW-0732">Signal</keyword>
<evidence type="ECO:0000256" key="5">
    <source>
        <dbReference type="ARBA" id="ARBA00022741"/>
    </source>
</evidence>
<comment type="caution">
    <text evidence="14">The sequence shown here is derived from an EMBL/GenBank/DDBJ whole genome shotgun (WGS) entry which is preliminary data.</text>
</comment>
<evidence type="ECO:0000256" key="1">
    <source>
        <dbReference type="ARBA" id="ARBA00000085"/>
    </source>
</evidence>
<keyword evidence="11" id="KW-0812">Transmembrane</keyword>
<dbReference type="PANTHER" id="PTHR43065:SF10">
    <property type="entry name" value="PEROXIDE STRESS-ACTIVATED HISTIDINE KINASE MAK3"/>
    <property type="match status" value="1"/>
</dbReference>
<evidence type="ECO:0000256" key="11">
    <source>
        <dbReference type="SAM" id="Phobius"/>
    </source>
</evidence>
<evidence type="ECO:0000313" key="14">
    <source>
        <dbReference type="EMBL" id="MCM3714211.1"/>
    </source>
</evidence>
<dbReference type="Pfam" id="PF00512">
    <property type="entry name" value="HisKA"/>
    <property type="match status" value="1"/>
</dbReference>
<dbReference type="InterPro" id="IPR000014">
    <property type="entry name" value="PAS"/>
</dbReference>
<dbReference type="Gene3D" id="3.30.565.10">
    <property type="entry name" value="Histidine kinase-like ATPase, C-terminal domain"/>
    <property type="match status" value="1"/>
</dbReference>
<dbReference type="SMART" id="SM00388">
    <property type="entry name" value="HisKA"/>
    <property type="match status" value="1"/>
</dbReference>
<dbReference type="SMART" id="SM00062">
    <property type="entry name" value="PBPb"/>
    <property type="match status" value="1"/>
</dbReference>
<dbReference type="EMBL" id="JAMBOL010000006">
    <property type="protein sequence ID" value="MCM3714211.1"/>
    <property type="molecule type" value="Genomic_DNA"/>
</dbReference>
<reference evidence="14" key="1">
    <citation type="submission" date="2022-05" db="EMBL/GenBank/DDBJ databases">
        <title>Comparative Genomics of Spacecraft Associated Microbes.</title>
        <authorList>
            <person name="Tran M.T."/>
            <person name="Wright A."/>
            <person name="Seuylemezian A."/>
            <person name="Eisen J."/>
            <person name="Coil D."/>
        </authorList>
    </citation>
    <scope>NUCLEOTIDE SEQUENCE</scope>
    <source>
        <strain evidence="14">214.1.1</strain>
    </source>
</reference>
<protein>
    <recommendedName>
        <fullName evidence="2">histidine kinase</fullName>
        <ecNumber evidence="2">2.7.13.3</ecNumber>
    </recommendedName>
</protein>
<dbReference type="Gene3D" id="3.30.450.20">
    <property type="entry name" value="PAS domain"/>
    <property type="match status" value="1"/>
</dbReference>
<dbReference type="Pfam" id="PF00497">
    <property type="entry name" value="SBP_bac_3"/>
    <property type="match status" value="1"/>
</dbReference>
<evidence type="ECO:0000256" key="3">
    <source>
        <dbReference type="ARBA" id="ARBA00022553"/>
    </source>
</evidence>
<dbReference type="SUPFAM" id="SSF53850">
    <property type="entry name" value="Periplasmic binding protein-like II"/>
    <property type="match status" value="1"/>
</dbReference>
<keyword evidence="3" id="KW-0597">Phosphoprotein</keyword>
<evidence type="ECO:0000256" key="8">
    <source>
        <dbReference type="ARBA" id="ARBA00023012"/>
    </source>
</evidence>
<dbReference type="InterPro" id="IPR003594">
    <property type="entry name" value="HATPase_dom"/>
</dbReference>
<name>A0A9X2DPE0_9BACI</name>
<proteinExistence type="predicted"/>
<keyword evidence="6" id="KW-0418">Kinase</keyword>
<keyword evidence="8" id="KW-0902">Two-component regulatory system</keyword>
<evidence type="ECO:0000256" key="12">
    <source>
        <dbReference type="SAM" id="SignalP"/>
    </source>
</evidence>
<feature type="domain" description="Histidine kinase" evidence="13">
    <location>
        <begin position="445"/>
        <end position="656"/>
    </location>
</feature>
<keyword evidence="5" id="KW-0547">Nucleotide-binding</keyword>
<dbReference type="Pfam" id="PF02518">
    <property type="entry name" value="HATPase_c"/>
    <property type="match status" value="1"/>
</dbReference>
<feature type="signal peptide" evidence="12">
    <location>
        <begin position="1"/>
        <end position="22"/>
    </location>
</feature>
<dbReference type="Gene3D" id="3.40.190.10">
    <property type="entry name" value="Periplasmic binding protein-like II"/>
    <property type="match status" value="2"/>
</dbReference>
<dbReference type="GO" id="GO:0005524">
    <property type="term" value="F:ATP binding"/>
    <property type="evidence" value="ECO:0007669"/>
    <property type="project" value="UniProtKB-KW"/>
</dbReference>
<dbReference type="InterPro" id="IPR036890">
    <property type="entry name" value="HATPase_C_sf"/>
</dbReference>
<dbReference type="PRINTS" id="PR00344">
    <property type="entry name" value="BCTRLSENSOR"/>
</dbReference>
<dbReference type="CDD" id="cd00082">
    <property type="entry name" value="HisKA"/>
    <property type="match status" value="1"/>
</dbReference>
<dbReference type="InterPro" id="IPR003661">
    <property type="entry name" value="HisK_dim/P_dom"/>
</dbReference>
<keyword evidence="15" id="KW-1185">Reference proteome</keyword>
<dbReference type="InterPro" id="IPR013656">
    <property type="entry name" value="PAS_4"/>
</dbReference>
<evidence type="ECO:0000256" key="4">
    <source>
        <dbReference type="ARBA" id="ARBA00022679"/>
    </source>
</evidence>
<dbReference type="InterPro" id="IPR035965">
    <property type="entry name" value="PAS-like_dom_sf"/>
</dbReference>
<dbReference type="SUPFAM" id="SSF47384">
    <property type="entry name" value="Homodimeric domain of signal transducing histidine kinase"/>
    <property type="match status" value="1"/>
</dbReference>
<evidence type="ECO:0000259" key="13">
    <source>
        <dbReference type="PROSITE" id="PS50109"/>
    </source>
</evidence>
<dbReference type="Gene3D" id="1.10.287.130">
    <property type="match status" value="1"/>
</dbReference>
<dbReference type="Pfam" id="PF08448">
    <property type="entry name" value="PAS_4"/>
    <property type="match status" value="1"/>
</dbReference>
<keyword evidence="9" id="KW-0564">Palmitate</keyword>
<keyword evidence="10" id="KW-0449">Lipoprotein</keyword>
<dbReference type="GO" id="GO:0000155">
    <property type="term" value="F:phosphorelay sensor kinase activity"/>
    <property type="evidence" value="ECO:0007669"/>
    <property type="project" value="InterPro"/>
</dbReference>
<dbReference type="InterPro" id="IPR036097">
    <property type="entry name" value="HisK_dim/P_sf"/>
</dbReference>
<dbReference type="NCBIfam" id="TIGR00229">
    <property type="entry name" value="sensory_box"/>
    <property type="match status" value="1"/>
</dbReference>
<feature type="transmembrane region" description="Helical" evidence="11">
    <location>
        <begin position="253"/>
        <end position="273"/>
    </location>
</feature>
<dbReference type="SMART" id="SM00387">
    <property type="entry name" value="HATPase_c"/>
    <property type="match status" value="1"/>
</dbReference>